<dbReference type="InterPro" id="IPR013783">
    <property type="entry name" value="Ig-like_fold"/>
</dbReference>
<sequence>MVFGLYGQSLQSISPDNALQGQELSVTITGENTHFSQATLTLNTVWFSKDGTTIDGTPTSASNNTSFNAVFDIPSDATIGSWDVNVQNPTDGTL</sequence>
<protein>
    <recommendedName>
        <fullName evidence="2">IPT/TIG domain-containing protein</fullName>
    </recommendedName>
</protein>
<name>A0A382UL36_9ZZZZ</name>
<organism evidence="1">
    <name type="scientific">marine metagenome</name>
    <dbReference type="NCBI Taxonomy" id="408172"/>
    <lineage>
        <taxon>unclassified sequences</taxon>
        <taxon>metagenomes</taxon>
        <taxon>ecological metagenomes</taxon>
    </lineage>
</organism>
<dbReference type="AlphaFoldDB" id="A0A382UL36"/>
<feature type="non-terminal residue" evidence="1">
    <location>
        <position position="94"/>
    </location>
</feature>
<accession>A0A382UL36</accession>
<evidence type="ECO:0000313" key="1">
    <source>
        <dbReference type="EMBL" id="SVD34979.1"/>
    </source>
</evidence>
<dbReference type="Gene3D" id="2.60.40.10">
    <property type="entry name" value="Immunoglobulins"/>
    <property type="match status" value="1"/>
</dbReference>
<proteinExistence type="predicted"/>
<evidence type="ECO:0008006" key="2">
    <source>
        <dbReference type="Google" id="ProtNLM"/>
    </source>
</evidence>
<dbReference type="EMBL" id="UINC01145073">
    <property type="protein sequence ID" value="SVD34979.1"/>
    <property type="molecule type" value="Genomic_DNA"/>
</dbReference>
<reference evidence="1" key="1">
    <citation type="submission" date="2018-05" db="EMBL/GenBank/DDBJ databases">
        <authorList>
            <person name="Lanie J.A."/>
            <person name="Ng W.-L."/>
            <person name="Kazmierczak K.M."/>
            <person name="Andrzejewski T.M."/>
            <person name="Davidsen T.M."/>
            <person name="Wayne K.J."/>
            <person name="Tettelin H."/>
            <person name="Glass J.I."/>
            <person name="Rusch D."/>
            <person name="Podicherti R."/>
            <person name="Tsui H.-C.T."/>
            <person name="Winkler M.E."/>
        </authorList>
    </citation>
    <scope>NUCLEOTIDE SEQUENCE</scope>
</reference>
<gene>
    <name evidence="1" type="ORF">METZ01_LOCUS387833</name>
</gene>